<comment type="similarity">
    <text evidence="2">Belongs to the bacterial solute-binding protein 5 family.</text>
</comment>
<dbReference type="AlphaFoldDB" id="A0A4S3MKV3"/>
<evidence type="ECO:0000256" key="2">
    <source>
        <dbReference type="ARBA" id="ARBA00005695"/>
    </source>
</evidence>
<dbReference type="GO" id="GO:0043190">
    <property type="term" value="C:ATP-binding cassette (ABC) transporter complex"/>
    <property type="evidence" value="ECO:0007669"/>
    <property type="project" value="InterPro"/>
</dbReference>
<dbReference type="Pfam" id="PF00496">
    <property type="entry name" value="SBP_bac_5"/>
    <property type="match status" value="1"/>
</dbReference>
<evidence type="ECO:0000313" key="6">
    <source>
        <dbReference type="Proteomes" id="UP000309450"/>
    </source>
</evidence>
<comment type="caution">
    <text evidence="5">The sequence shown here is derived from an EMBL/GenBank/DDBJ whole genome shotgun (WGS) entry which is preliminary data.</text>
</comment>
<feature type="signal peptide" evidence="3">
    <location>
        <begin position="1"/>
        <end position="25"/>
    </location>
</feature>
<dbReference type="Gene3D" id="3.40.190.10">
    <property type="entry name" value="Periplasmic binding protein-like II"/>
    <property type="match status" value="1"/>
</dbReference>
<dbReference type="Gene3D" id="3.90.76.10">
    <property type="entry name" value="Dipeptide-binding Protein, Domain 1"/>
    <property type="match status" value="1"/>
</dbReference>
<reference evidence="5 6" key="1">
    <citation type="submission" date="2019-04" db="EMBL/GenBank/DDBJ databases">
        <title>Draft genome sequence of Gemmobacter aestuarii sp. nov.</title>
        <authorList>
            <person name="Hameed A."/>
            <person name="Lin S.-Y."/>
            <person name="Shahina M."/>
            <person name="Lai W.-A."/>
            <person name="Young C.-C."/>
        </authorList>
    </citation>
    <scope>NUCLEOTIDE SEQUENCE [LARGE SCALE GENOMIC DNA]</scope>
    <source>
        <strain evidence="5 6">CC-PW-75</strain>
    </source>
</reference>
<keyword evidence="6" id="KW-1185">Reference proteome</keyword>
<comment type="subcellular location">
    <subcellularLocation>
        <location evidence="1">Periplasm</location>
    </subcellularLocation>
</comment>
<dbReference type="GO" id="GO:0030288">
    <property type="term" value="C:outer membrane-bounded periplasmic space"/>
    <property type="evidence" value="ECO:0007669"/>
    <property type="project" value="UniProtKB-ARBA"/>
</dbReference>
<evidence type="ECO:0000259" key="4">
    <source>
        <dbReference type="Pfam" id="PF00496"/>
    </source>
</evidence>
<dbReference type="GO" id="GO:1904680">
    <property type="term" value="F:peptide transmembrane transporter activity"/>
    <property type="evidence" value="ECO:0007669"/>
    <property type="project" value="TreeGrafter"/>
</dbReference>
<dbReference type="Proteomes" id="UP000309450">
    <property type="component" value="Unassembled WGS sequence"/>
</dbReference>
<dbReference type="EMBL" id="SSND01000003">
    <property type="protein sequence ID" value="THD82776.1"/>
    <property type="molecule type" value="Genomic_DNA"/>
</dbReference>
<organism evidence="5 6">
    <name type="scientific">Aliigemmobacter aestuarii</name>
    <dbReference type="NCBI Taxonomy" id="1445661"/>
    <lineage>
        <taxon>Bacteria</taxon>
        <taxon>Pseudomonadati</taxon>
        <taxon>Pseudomonadota</taxon>
        <taxon>Alphaproteobacteria</taxon>
        <taxon>Rhodobacterales</taxon>
        <taxon>Paracoccaceae</taxon>
        <taxon>Aliigemmobacter</taxon>
    </lineage>
</organism>
<dbReference type="PANTHER" id="PTHR30290:SF34">
    <property type="entry name" value="ABC TRANSPORTER, PERIPLASMIC OLIGO-PEPTIDE BINDING PROTEIN, PUTATIVE-RELATED"/>
    <property type="match status" value="1"/>
</dbReference>
<gene>
    <name evidence="5" type="ORF">E7811_11470</name>
</gene>
<dbReference type="Gene3D" id="3.10.105.10">
    <property type="entry name" value="Dipeptide-binding Protein, Domain 3"/>
    <property type="match status" value="1"/>
</dbReference>
<protein>
    <submittedName>
        <fullName evidence="5">ABC transporter substrate-binding protein</fullName>
    </submittedName>
</protein>
<dbReference type="GO" id="GO:0015833">
    <property type="term" value="P:peptide transport"/>
    <property type="evidence" value="ECO:0007669"/>
    <property type="project" value="TreeGrafter"/>
</dbReference>
<dbReference type="RefSeq" id="WP_136394804.1">
    <property type="nucleotide sequence ID" value="NZ_SSND01000003.1"/>
</dbReference>
<dbReference type="OrthoDB" id="9803988at2"/>
<dbReference type="PIRSF" id="PIRSF002741">
    <property type="entry name" value="MppA"/>
    <property type="match status" value="1"/>
</dbReference>
<proteinExistence type="inferred from homology"/>
<feature type="domain" description="Solute-binding protein family 5" evidence="4">
    <location>
        <begin position="79"/>
        <end position="443"/>
    </location>
</feature>
<keyword evidence="3" id="KW-0732">Signal</keyword>
<dbReference type="InterPro" id="IPR000914">
    <property type="entry name" value="SBP_5_dom"/>
</dbReference>
<evidence type="ECO:0000256" key="1">
    <source>
        <dbReference type="ARBA" id="ARBA00004418"/>
    </source>
</evidence>
<dbReference type="PANTHER" id="PTHR30290">
    <property type="entry name" value="PERIPLASMIC BINDING COMPONENT OF ABC TRANSPORTER"/>
    <property type="match status" value="1"/>
</dbReference>
<dbReference type="CDD" id="cd08512">
    <property type="entry name" value="PBP2_NikA_DppA_OppA_like_7"/>
    <property type="match status" value="1"/>
</dbReference>
<dbReference type="SUPFAM" id="SSF53850">
    <property type="entry name" value="Periplasmic binding protein-like II"/>
    <property type="match status" value="1"/>
</dbReference>
<evidence type="ECO:0000313" key="5">
    <source>
        <dbReference type="EMBL" id="THD82776.1"/>
    </source>
</evidence>
<dbReference type="InterPro" id="IPR039424">
    <property type="entry name" value="SBP_5"/>
</dbReference>
<name>A0A4S3MKV3_9RHOB</name>
<sequence>MKFEPTLRRAGAVALSALLIGTAPAALFAETPADTLVIADAIDDIVSIDPHEAFEFSGVDLNNNLYDGLVEIDPTKPGELVPGLAESWSVDEDGVTYRFKMKSGITFSSGNPVTAETAANSLRRVVKLNKTPAFILTQFGFTAENVDQMIMAEGDTVILKTDKAYAPTFVYNCLTAGVAAIVDYDTVMANEVNGDMGNEWLKSNSAGTGAYVLRSFKANEGYVLEARADHWRGAPNLKTVLMRHVPEGATQRLMLEKGDIDVAREMTPTDIAGLEGNADVKVQNDVGGQIYYLAMNQKREALANPKVLEAMRWAVDYTGMTETILKGQWMVHQAFLPRGFLGALEETPYSLDLDKAKALMAESGVTLPLEVKLTVRNNQERMDIAQQIQNTFGQIGINLTLDVADGATALGTYRAREHDITLQTWGPDYPDPHTNASTFAMNPDNSDAANATGFLAWRTAWDPGELGAMTAAAVEERDGEKRRAMYEEIQRKHRDGSAFLLMFQQMSQTALRANVEGFYTGGATDSVAYWTVTK</sequence>
<feature type="chain" id="PRO_5020840706" evidence="3">
    <location>
        <begin position="26"/>
        <end position="534"/>
    </location>
</feature>
<evidence type="ECO:0000256" key="3">
    <source>
        <dbReference type="SAM" id="SignalP"/>
    </source>
</evidence>
<accession>A0A4S3MKV3</accession>
<dbReference type="InterPro" id="IPR030678">
    <property type="entry name" value="Peptide/Ni-bd"/>
</dbReference>